<dbReference type="AlphaFoldDB" id="A0A9P4HK39"/>
<sequence>MSSTKFTKYFEGGDVGYLNTLINQIKKDIPTPQRWTHVDLIRLLNMIAANGGQPARSAEDILNPTTSKDVIQTLHNLSGSNEVGLALTMGRGRRFVRTLKGRLGLVPAVGSKAGNGANQGLAIVILHGSIMPLVLKSADKSKNE</sequence>
<protein>
    <submittedName>
        <fullName evidence="1">Uncharacterized protein</fullName>
    </submittedName>
</protein>
<keyword evidence="2" id="KW-1185">Reference proteome</keyword>
<name>A0A9P4HK39_9PLEO</name>
<evidence type="ECO:0000313" key="1">
    <source>
        <dbReference type="EMBL" id="KAF2035833.1"/>
    </source>
</evidence>
<reference evidence="1" key="1">
    <citation type="journal article" date="2020" name="Stud. Mycol.">
        <title>101 Dothideomycetes genomes: a test case for predicting lifestyles and emergence of pathogens.</title>
        <authorList>
            <person name="Haridas S."/>
            <person name="Albert R."/>
            <person name="Binder M."/>
            <person name="Bloem J."/>
            <person name="Labutti K."/>
            <person name="Salamov A."/>
            <person name="Andreopoulos B."/>
            <person name="Baker S."/>
            <person name="Barry K."/>
            <person name="Bills G."/>
            <person name="Bluhm B."/>
            <person name="Cannon C."/>
            <person name="Castanera R."/>
            <person name="Culley D."/>
            <person name="Daum C."/>
            <person name="Ezra D."/>
            <person name="Gonzalez J."/>
            <person name="Henrissat B."/>
            <person name="Kuo A."/>
            <person name="Liang C."/>
            <person name="Lipzen A."/>
            <person name="Lutzoni F."/>
            <person name="Magnuson J."/>
            <person name="Mondo S."/>
            <person name="Nolan M."/>
            <person name="Ohm R."/>
            <person name="Pangilinan J."/>
            <person name="Park H.-J."/>
            <person name="Ramirez L."/>
            <person name="Alfaro M."/>
            <person name="Sun H."/>
            <person name="Tritt A."/>
            <person name="Yoshinaga Y."/>
            <person name="Zwiers L.-H."/>
            <person name="Turgeon B."/>
            <person name="Goodwin S."/>
            <person name="Spatafora J."/>
            <person name="Crous P."/>
            <person name="Grigoriev I."/>
        </authorList>
    </citation>
    <scope>NUCLEOTIDE SEQUENCE</scope>
    <source>
        <strain evidence="1">CBS 110217</strain>
    </source>
</reference>
<dbReference type="EMBL" id="ML978156">
    <property type="protein sequence ID" value="KAF2035833.1"/>
    <property type="molecule type" value="Genomic_DNA"/>
</dbReference>
<gene>
    <name evidence="1" type="ORF">EK21DRAFT_106670</name>
</gene>
<accession>A0A9P4HK39</accession>
<dbReference type="OrthoDB" id="3548654at2759"/>
<comment type="caution">
    <text evidence="1">The sequence shown here is derived from an EMBL/GenBank/DDBJ whole genome shotgun (WGS) entry which is preliminary data.</text>
</comment>
<evidence type="ECO:0000313" key="2">
    <source>
        <dbReference type="Proteomes" id="UP000799777"/>
    </source>
</evidence>
<dbReference type="Proteomes" id="UP000799777">
    <property type="component" value="Unassembled WGS sequence"/>
</dbReference>
<organism evidence="1 2">
    <name type="scientific">Setomelanomma holmii</name>
    <dbReference type="NCBI Taxonomy" id="210430"/>
    <lineage>
        <taxon>Eukaryota</taxon>
        <taxon>Fungi</taxon>
        <taxon>Dikarya</taxon>
        <taxon>Ascomycota</taxon>
        <taxon>Pezizomycotina</taxon>
        <taxon>Dothideomycetes</taxon>
        <taxon>Pleosporomycetidae</taxon>
        <taxon>Pleosporales</taxon>
        <taxon>Pleosporineae</taxon>
        <taxon>Phaeosphaeriaceae</taxon>
        <taxon>Setomelanomma</taxon>
    </lineage>
</organism>
<proteinExistence type="predicted"/>